<dbReference type="Proteomes" id="UP000814243">
    <property type="component" value="Unassembled WGS sequence"/>
</dbReference>
<dbReference type="AlphaFoldDB" id="A0A922ML00"/>
<reference evidence="2" key="1">
    <citation type="journal article" date="2021" name="G3 (Bethesda)">
        <title>Genome and transcriptome analysis of the beet armyworm Spodoptera exigua reveals targets for pest control. .</title>
        <authorList>
            <person name="Simon S."/>
            <person name="Breeschoten T."/>
            <person name="Jansen H.J."/>
            <person name="Dirks R.P."/>
            <person name="Schranz M.E."/>
            <person name="Ros V.I.D."/>
        </authorList>
    </citation>
    <scope>NUCLEOTIDE SEQUENCE</scope>
    <source>
        <strain evidence="2">TB_SE_WUR_2020</strain>
    </source>
</reference>
<feature type="compositionally biased region" description="Low complexity" evidence="1">
    <location>
        <begin position="56"/>
        <end position="67"/>
    </location>
</feature>
<proteinExistence type="predicted"/>
<sequence length="154" mass="17621">MKPNRHLIINHRGRKSNKDKHLQKEPDNKDVNKNSKQSKDSKKTLNKGGKSKSKNSENNKVNTSTTEKSTKKSGRNSIKERNDDNVGTLKDKEQNVLDMKFRKMTNNAIEERVETLEEYFNKILMHQAAQTSSPKPHILGFGEPNEVTNSAVYK</sequence>
<evidence type="ECO:0000256" key="1">
    <source>
        <dbReference type="SAM" id="MobiDB-lite"/>
    </source>
</evidence>
<name>A0A922ML00_SPOEX</name>
<feature type="compositionally biased region" description="Basic and acidic residues" evidence="1">
    <location>
        <begin position="77"/>
        <end position="91"/>
    </location>
</feature>
<organism evidence="2 3">
    <name type="scientific">Spodoptera exigua</name>
    <name type="common">Beet armyworm</name>
    <name type="synonym">Noctua fulgens</name>
    <dbReference type="NCBI Taxonomy" id="7107"/>
    <lineage>
        <taxon>Eukaryota</taxon>
        <taxon>Metazoa</taxon>
        <taxon>Ecdysozoa</taxon>
        <taxon>Arthropoda</taxon>
        <taxon>Hexapoda</taxon>
        <taxon>Insecta</taxon>
        <taxon>Pterygota</taxon>
        <taxon>Neoptera</taxon>
        <taxon>Endopterygota</taxon>
        <taxon>Lepidoptera</taxon>
        <taxon>Glossata</taxon>
        <taxon>Ditrysia</taxon>
        <taxon>Noctuoidea</taxon>
        <taxon>Noctuidae</taxon>
        <taxon>Amphipyrinae</taxon>
        <taxon>Spodoptera</taxon>
    </lineage>
</organism>
<gene>
    <name evidence="2" type="ORF">HF086_014001</name>
</gene>
<protein>
    <submittedName>
        <fullName evidence="2">Uncharacterized protein</fullName>
    </submittedName>
</protein>
<dbReference type="EMBL" id="JACEFF010000377">
    <property type="protein sequence ID" value="KAH9638729.1"/>
    <property type="molecule type" value="Genomic_DNA"/>
</dbReference>
<feature type="compositionally biased region" description="Basic and acidic residues" evidence="1">
    <location>
        <begin position="19"/>
        <end position="43"/>
    </location>
</feature>
<evidence type="ECO:0000313" key="3">
    <source>
        <dbReference type="Proteomes" id="UP000814243"/>
    </source>
</evidence>
<feature type="compositionally biased region" description="Basic residues" evidence="1">
    <location>
        <begin position="1"/>
        <end position="18"/>
    </location>
</feature>
<feature type="region of interest" description="Disordered" evidence="1">
    <location>
        <begin position="1"/>
        <end position="91"/>
    </location>
</feature>
<comment type="caution">
    <text evidence="2">The sequence shown here is derived from an EMBL/GenBank/DDBJ whole genome shotgun (WGS) entry which is preliminary data.</text>
</comment>
<evidence type="ECO:0000313" key="2">
    <source>
        <dbReference type="EMBL" id="KAH9638729.1"/>
    </source>
</evidence>
<accession>A0A922ML00</accession>